<sequence length="222" mass="25372">MNNKNYNAKDLNIPISNGTDFSQWHIQMKIHLQSRDLLNVCERIIPYDTNITPTNKCTKANYKSINTITNCINKHVFLQVINSETTNNSNLLWTKIKDQYASFRALNQGCVWMDLQRCFYKGNLQFYIDTCRNLLLELESVSIKISNELLSSSLLGKLAGDTKLNQLIEVLTLNKELIENPGLVPTSLQDYVHMSNSKHAQPTTTNPSALISTTNKHYKVIY</sequence>
<proteinExistence type="predicted"/>
<dbReference type="Proteomes" id="UP000765509">
    <property type="component" value="Unassembled WGS sequence"/>
</dbReference>
<accession>A0A9Q3I3T4</accession>
<dbReference type="Pfam" id="PF13961">
    <property type="entry name" value="DUF4219"/>
    <property type="match status" value="1"/>
</dbReference>
<dbReference type="AlphaFoldDB" id="A0A9Q3I3T4"/>
<keyword evidence="3" id="KW-1185">Reference proteome</keyword>
<name>A0A9Q3I3T4_9BASI</name>
<protein>
    <recommendedName>
        <fullName evidence="1">DUF4219 domain-containing protein</fullName>
    </recommendedName>
</protein>
<dbReference type="InterPro" id="IPR025314">
    <property type="entry name" value="DUF4219"/>
</dbReference>
<gene>
    <name evidence="2" type="ORF">O181_065957</name>
</gene>
<organism evidence="2 3">
    <name type="scientific">Austropuccinia psidii MF-1</name>
    <dbReference type="NCBI Taxonomy" id="1389203"/>
    <lineage>
        <taxon>Eukaryota</taxon>
        <taxon>Fungi</taxon>
        <taxon>Dikarya</taxon>
        <taxon>Basidiomycota</taxon>
        <taxon>Pucciniomycotina</taxon>
        <taxon>Pucciniomycetes</taxon>
        <taxon>Pucciniales</taxon>
        <taxon>Sphaerophragmiaceae</taxon>
        <taxon>Austropuccinia</taxon>
    </lineage>
</organism>
<evidence type="ECO:0000313" key="2">
    <source>
        <dbReference type="EMBL" id="MBW0526242.1"/>
    </source>
</evidence>
<feature type="domain" description="DUF4219" evidence="1">
    <location>
        <begin position="17"/>
        <end position="42"/>
    </location>
</feature>
<comment type="caution">
    <text evidence="2">The sequence shown here is derived from an EMBL/GenBank/DDBJ whole genome shotgun (WGS) entry which is preliminary data.</text>
</comment>
<evidence type="ECO:0000259" key="1">
    <source>
        <dbReference type="Pfam" id="PF13961"/>
    </source>
</evidence>
<evidence type="ECO:0000313" key="3">
    <source>
        <dbReference type="Proteomes" id="UP000765509"/>
    </source>
</evidence>
<reference evidence="2" key="1">
    <citation type="submission" date="2021-03" db="EMBL/GenBank/DDBJ databases">
        <title>Draft genome sequence of rust myrtle Austropuccinia psidii MF-1, a brazilian biotype.</title>
        <authorList>
            <person name="Quecine M.C."/>
            <person name="Pachon D.M.R."/>
            <person name="Bonatelli M.L."/>
            <person name="Correr F.H."/>
            <person name="Franceschini L.M."/>
            <person name="Leite T.F."/>
            <person name="Margarido G.R.A."/>
            <person name="Almeida C.A."/>
            <person name="Ferrarezi J.A."/>
            <person name="Labate C.A."/>
        </authorList>
    </citation>
    <scope>NUCLEOTIDE SEQUENCE</scope>
    <source>
        <strain evidence="2">MF-1</strain>
    </source>
</reference>
<dbReference type="EMBL" id="AVOT02032470">
    <property type="protein sequence ID" value="MBW0526242.1"/>
    <property type="molecule type" value="Genomic_DNA"/>
</dbReference>